<evidence type="ECO:0000256" key="1">
    <source>
        <dbReference type="SAM" id="Phobius"/>
    </source>
</evidence>
<evidence type="ECO:0000313" key="4">
    <source>
        <dbReference type="Proteomes" id="UP000660047"/>
    </source>
</evidence>
<keyword evidence="1" id="KW-0472">Membrane</keyword>
<protein>
    <recommendedName>
        <fullName evidence="2">Sensor histidine kinase NatK-like C-terminal domain-containing protein</fullName>
    </recommendedName>
</protein>
<dbReference type="SUPFAM" id="SSF55874">
    <property type="entry name" value="ATPase domain of HSP90 chaperone/DNA topoisomerase II/histidine kinase"/>
    <property type="match status" value="1"/>
</dbReference>
<feature type="transmembrane region" description="Helical" evidence="1">
    <location>
        <begin position="90"/>
        <end position="113"/>
    </location>
</feature>
<evidence type="ECO:0000313" key="3">
    <source>
        <dbReference type="EMBL" id="GFO95427.1"/>
    </source>
</evidence>
<dbReference type="CDD" id="cd16935">
    <property type="entry name" value="HATPase_AgrC-ComD-like"/>
    <property type="match status" value="1"/>
</dbReference>
<dbReference type="InterPro" id="IPR036890">
    <property type="entry name" value="HATPase_C_sf"/>
</dbReference>
<dbReference type="PANTHER" id="PTHR40448">
    <property type="entry name" value="TWO-COMPONENT SENSOR HISTIDINE KINASE"/>
    <property type="match status" value="1"/>
</dbReference>
<name>A0AAI9K699_9FIRM</name>
<dbReference type="AlphaFoldDB" id="A0AAI9K699"/>
<feature type="transmembrane region" description="Helical" evidence="1">
    <location>
        <begin position="162"/>
        <end position="179"/>
    </location>
</feature>
<gene>
    <name evidence="3" type="ORF">COEU31_24730</name>
</gene>
<evidence type="ECO:0000259" key="2">
    <source>
        <dbReference type="Pfam" id="PF14501"/>
    </source>
</evidence>
<dbReference type="InterPro" id="IPR032834">
    <property type="entry name" value="NatK-like_C"/>
</dbReference>
<comment type="caution">
    <text evidence="3">The sequence shown here is derived from an EMBL/GenBank/DDBJ whole genome shotgun (WGS) entry which is preliminary data.</text>
</comment>
<dbReference type="Gene3D" id="3.30.565.10">
    <property type="entry name" value="Histidine kinase-like ATPase, C-terminal domain"/>
    <property type="match status" value="1"/>
</dbReference>
<feature type="domain" description="Sensor histidine kinase NatK-like C-terminal" evidence="2">
    <location>
        <begin position="331"/>
        <end position="425"/>
    </location>
</feature>
<sequence>MSYLVLIFISAIMDAVTVKVYVEKWLGKPPLRISTMAYWGIFILTELASRGGQLFMIDVSQEKAMVSQVSAHIVIMLVFICLYDSRIAECISAFIIWVLGYLVSIGLSDVVVITTDQMLYDGGITHLISVMDMYAQFIMLPVLIIILVVRNYVSGRYSFKQLVIVLITPMISCYLYLIIPEQIVLLSGYGFIFVLIIVLVLNVLNYYLFDNMVDNYKLKNQVTMLGYQLEHQSDKYDQLVLSYKKIGSMVHDTQKHISYIRSCIEEKEYDRIRTVCDRYEEELKNKYVVSKTGNLVIDTFVNSAYTFAQNNGVKFHTDFKFDKNSIMVSDYDMCIIIGNLLDNSINACKKQKEKEGVYIKLAIVQTDRHLVIDVKNSSTQSDVGGSKDMTHGYGIQNVKNTMDKYNGIMEIKNTYGEYETLVLIPINQD</sequence>
<dbReference type="RefSeq" id="WP_147341846.1">
    <property type="nucleotide sequence ID" value="NZ_BLYL01000018.1"/>
</dbReference>
<keyword evidence="1" id="KW-0812">Transmembrane</keyword>
<accession>A0AAI9K699</accession>
<dbReference type="GO" id="GO:0042802">
    <property type="term" value="F:identical protein binding"/>
    <property type="evidence" value="ECO:0007669"/>
    <property type="project" value="TreeGrafter"/>
</dbReference>
<feature type="transmembrane region" description="Helical" evidence="1">
    <location>
        <begin position="185"/>
        <end position="209"/>
    </location>
</feature>
<dbReference type="Proteomes" id="UP000660047">
    <property type="component" value="Unassembled WGS sequence"/>
</dbReference>
<dbReference type="Pfam" id="PF14501">
    <property type="entry name" value="HATPase_c_5"/>
    <property type="match status" value="1"/>
</dbReference>
<dbReference type="PANTHER" id="PTHR40448:SF1">
    <property type="entry name" value="TWO-COMPONENT SENSOR HISTIDINE KINASE"/>
    <property type="match status" value="1"/>
</dbReference>
<keyword evidence="1" id="KW-1133">Transmembrane helix</keyword>
<dbReference type="EMBL" id="BLYL01000018">
    <property type="protein sequence ID" value="GFO95427.1"/>
    <property type="molecule type" value="Genomic_DNA"/>
</dbReference>
<feature type="transmembrane region" description="Helical" evidence="1">
    <location>
        <begin position="64"/>
        <end position="83"/>
    </location>
</feature>
<feature type="transmembrane region" description="Helical" evidence="1">
    <location>
        <begin position="133"/>
        <end position="153"/>
    </location>
</feature>
<reference evidence="3" key="1">
    <citation type="submission" date="2020-06" db="EMBL/GenBank/DDBJ databases">
        <title>Characterization of fructooligosaccharide metabolism and fructooligosaccharide-degrading enzymes in human commensal butyrate producers.</title>
        <authorList>
            <person name="Tanno H."/>
            <person name="Fujii T."/>
            <person name="Hirano K."/>
            <person name="Maeno S."/>
            <person name="Tonozuka T."/>
            <person name="Sakamoto M."/>
            <person name="Ohkuma M."/>
            <person name="Tochio T."/>
            <person name="Endo A."/>
        </authorList>
    </citation>
    <scope>NUCLEOTIDE SEQUENCE</scope>
    <source>
        <strain evidence="3">JCM 31265</strain>
    </source>
</reference>
<organism evidence="3 4">
    <name type="scientific">Coprococcus eutactus</name>
    <dbReference type="NCBI Taxonomy" id="33043"/>
    <lineage>
        <taxon>Bacteria</taxon>
        <taxon>Bacillati</taxon>
        <taxon>Bacillota</taxon>
        <taxon>Clostridia</taxon>
        <taxon>Lachnospirales</taxon>
        <taxon>Lachnospiraceae</taxon>
        <taxon>Coprococcus</taxon>
    </lineage>
</organism>
<proteinExistence type="predicted"/>